<keyword evidence="1" id="KW-1133">Transmembrane helix</keyword>
<evidence type="ECO:0008006" key="4">
    <source>
        <dbReference type="Google" id="ProtNLM"/>
    </source>
</evidence>
<keyword evidence="1" id="KW-0472">Membrane</keyword>
<accession>A0A1M5B8E6</accession>
<evidence type="ECO:0000313" key="2">
    <source>
        <dbReference type="EMBL" id="SHF38831.1"/>
    </source>
</evidence>
<sequence length="167" mass="17475">MSHASSPGEPTDLARLRAEIDAVEHGVLRRIEPGAKAMLVTVCVVALLVAAILPWVGDTTGWQVLLGQAAPGQRVHLVPVLFSGAVFLLGGLLSVLTLATRRWALAWASAWGCAFSTVLGALSVWTQQTGRIHDPGPGPGAGLIVAVAAVFLLTIQWFRIASSRPTG</sequence>
<feature type="transmembrane region" description="Helical" evidence="1">
    <location>
        <begin position="138"/>
        <end position="158"/>
    </location>
</feature>
<feature type="transmembrane region" description="Helical" evidence="1">
    <location>
        <begin position="105"/>
        <end position="126"/>
    </location>
</feature>
<name>A0A1M5B8E6_STRHI</name>
<dbReference type="Proteomes" id="UP000184501">
    <property type="component" value="Unassembled WGS sequence"/>
</dbReference>
<proteinExistence type="predicted"/>
<reference evidence="2 3" key="1">
    <citation type="submission" date="2016-11" db="EMBL/GenBank/DDBJ databases">
        <authorList>
            <person name="Jaros S."/>
            <person name="Januszkiewicz K."/>
            <person name="Wedrychowicz H."/>
        </authorList>
    </citation>
    <scope>NUCLEOTIDE SEQUENCE [LARGE SCALE GENOMIC DNA]</scope>
    <source>
        <strain evidence="2 3">DSM 44523</strain>
    </source>
</reference>
<keyword evidence="1" id="KW-0812">Transmembrane</keyword>
<organism evidence="2 3">
    <name type="scientific">Streptoalloteichus hindustanus</name>
    <dbReference type="NCBI Taxonomy" id="2017"/>
    <lineage>
        <taxon>Bacteria</taxon>
        <taxon>Bacillati</taxon>
        <taxon>Actinomycetota</taxon>
        <taxon>Actinomycetes</taxon>
        <taxon>Pseudonocardiales</taxon>
        <taxon>Pseudonocardiaceae</taxon>
        <taxon>Streptoalloteichus</taxon>
    </lineage>
</organism>
<dbReference type="OrthoDB" id="4773013at2"/>
<feature type="transmembrane region" description="Helical" evidence="1">
    <location>
        <begin position="37"/>
        <end position="57"/>
    </location>
</feature>
<feature type="transmembrane region" description="Helical" evidence="1">
    <location>
        <begin position="77"/>
        <end position="98"/>
    </location>
</feature>
<keyword evidence="3" id="KW-1185">Reference proteome</keyword>
<evidence type="ECO:0000256" key="1">
    <source>
        <dbReference type="SAM" id="Phobius"/>
    </source>
</evidence>
<protein>
    <recommendedName>
        <fullName evidence="4">Transmembrane protein</fullName>
    </recommendedName>
</protein>
<gene>
    <name evidence="2" type="ORF">SAMN05444320_103451</name>
</gene>
<dbReference type="EMBL" id="FQVN01000003">
    <property type="protein sequence ID" value="SHF38831.1"/>
    <property type="molecule type" value="Genomic_DNA"/>
</dbReference>
<dbReference type="RefSeq" id="WP_073482659.1">
    <property type="nucleotide sequence ID" value="NZ_FQVN01000003.1"/>
</dbReference>
<dbReference type="AlphaFoldDB" id="A0A1M5B8E6"/>
<dbReference type="STRING" id="2017.SAMN05444320_103451"/>
<evidence type="ECO:0000313" key="3">
    <source>
        <dbReference type="Proteomes" id="UP000184501"/>
    </source>
</evidence>